<protein>
    <submittedName>
        <fullName evidence="2">Uncharacterized protein</fullName>
    </submittedName>
</protein>
<organism evidence="2 3">
    <name type="scientific">Anopheles epiroticus</name>
    <dbReference type="NCBI Taxonomy" id="199890"/>
    <lineage>
        <taxon>Eukaryota</taxon>
        <taxon>Metazoa</taxon>
        <taxon>Ecdysozoa</taxon>
        <taxon>Arthropoda</taxon>
        <taxon>Hexapoda</taxon>
        <taxon>Insecta</taxon>
        <taxon>Pterygota</taxon>
        <taxon>Neoptera</taxon>
        <taxon>Endopterygota</taxon>
        <taxon>Diptera</taxon>
        <taxon>Nematocera</taxon>
        <taxon>Culicoidea</taxon>
        <taxon>Culicidae</taxon>
        <taxon>Anophelinae</taxon>
        <taxon>Anopheles</taxon>
    </lineage>
</organism>
<feature type="compositionally biased region" description="Polar residues" evidence="1">
    <location>
        <begin position="119"/>
        <end position="136"/>
    </location>
</feature>
<accession>A0A182PX46</accession>
<dbReference type="Proteomes" id="UP000075885">
    <property type="component" value="Unassembled WGS sequence"/>
</dbReference>
<evidence type="ECO:0000313" key="3">
    <source>
        <dbReference type="Proteomes" id="UP000075885"/>
    </source>
</evidence>
<keyword evidence="3" id="KW-1185">Reference proteome</keyword>
<dbReference type="VEuPathDB" id="VectorBase:AEPI011533"/>
<sequence>MPERAWQDLAIDFFSAKECATFLVIVDYYNPSWNRDKDTKDIDAIRKIKGKIYADKKRGSKISDISEGDIVRIRNYEPGKIEPKWSKENFKVIKKVGNDTLVVSDQGVRYRRPVAHLSKIQTSSSIQEPTKNNDTNARVKDRKGKIGIPDTDEAKRPKRGHKLPVRYQ</sequence>
<evidence type="ECO:0000256" key="1">
    <source>
        <dbReference type="SAM" id="MobiDB-lite"/>
    </source>
</evidence>
<proteinExistence type="predicted"/>
<reference evidence="3" key="1">
    <citation type="submission" date="2013-03" db="EMBL/GenBank/DDBJ databases">
        <title>The Genome Sequence of Anopheles epiroticus epiroticus2.</title>
        <authorList>
            <consortium name="The Broad Institute Genomics Platform"/>
            <person name="Neafsey D.E."/>
            <person name="Howell P."/>
            <person name="Walker B."/>
            <person name="Young S.K."/>
            <person name="Zeng Q."/>
            <person name="Gargeya S."/>
            <person name="Fitzgerald M."/>
            <person name="Haas B."/>
            <person name="Abouelleil A."/>
            <person name="Allen A.W."/>
            <person name="Alvarado L."/>
            <person name="Arachchi H.M."/>
            <person name="Berlin A.M."/>
            <person name="Chapman S.B."/>
            <person name="Gainer-Dewar J."/>
            <person name="Goldberg J."/>
            <person name="Griggs A."/>
            <person name="Gujja S."/>
            <person name="Hansen M."/>
            <person name="Howarth C."/>
            <person name="Imamovic A."/>
            <person name="Ireland A."/>
            <person name="Larimer J."/>
            <person name="McCowan C."/>
            <person name="Murphy C."/>
            <person name="Pearson M."/>
            <person name="Poon T.W."/>
            <person name="Priest M."/>
            <person name="Roberts A."/>
            <person name="Saif S."/>
            <person name="Shea T."/>
            <person name="Sisk P."/>
            <person name="Sykes S."/>
            <person name="Wortman J."/>
            <person name="Nusbaum C."/>
            <person name="Birren B."/>
        </authorList>
    </citation>
    <scope>NUCLEOTIDE SEQUENCE [LARGE SCALE GENOMIC DNA]</scope>
    <source>
        <strain evidence="3">Epiroticus2</strain>
    </source>
</reference>
<feature type="compositionally biased region" description="Basic residues" evidence="1">
    <location>
        <begin position="156"/>
        <end position="168"/>
    </location>
</feature>
<evidence type="ECO:0000313" key="2">
    <source>
        <dbReference type="EnsemblMetazoa" id="AEPI011533-PA"/>
    </source>
</evidence>
<dbReference type="AlphaFoldDB" id="A0A182PX46"/>
<name>A0A182PX46_9DIPT</name>
<dbReference type="EnsemblMetazoa" id="AEPI011533-RA">
    <property type="protein sequence ID" value="AEPI011533-PA"/>
    <property type="gene ID" value="AEPI011533"/>
</dbReference>
<dbReference type="STRING" id="199890.A0A182PX46"/>
<feature type="region of interest" description="Disordered" evidence="1">
    <location>
        <begin position="119"/>
        <end position="168"/>
    </location>
</feature>
<reference evidence="2" key="2">
    <citation type="submission" date="2020-05" db="UniProtKB">
        <authorList>
            <consortium name="EnsemblMetazoa"/>
        </authorList>
    </citation>
    <scope>IDENTIFICATION</scope>
    <source>
        <strain evidence="2">Epiroticus2</strain>
    </source>
</reference>